<dbReference type="RefSeq" id="XP_031576791.1">
    <property type="nucleotide sequence ID" value="XM_031720568.1"/>
</dbReference>
<organism evidence="2 3">
    <name type="scientific">Blastomyces gilchristii (strain SLH14081)</name>
    <name type="common">Blastomyces dermatitidis</name>
    <dbReference type="NCBI Taxonomy" id="559298"/>
    <lineage>
        <taxon>Eukaryota</taxon>
        <taxon>Fungi</taxon>
        <taxon>Dikarya</taxon>
        <taxon>Ascomycota</taxon>
        <taxon>Pezizomycotina</taxon>
        <taxon>Eurotiomycetes</taxon>
        <taxon>Eurotiomycetidae</taxon>
        <taxon>Onygenales</taxon>
        <taxon>Ajellomycetaceae</taxon>
        <taxon>Blastomyces</taxon>
    </lineage>
</organism>
<dbReference type="VEuPathDB" id="FungiDB:BDBG_01958"/>
<feature type="region of interest" description="Disordered" evidence="1">
    <location>
        <begin position="142"/>
        <end position="162"/>
    </location>
</feature>
<name>A0A179UC51_BLAGS</name>
<dbReference type="AlphaFoldDB" id="A0A179UC51"/>
<gene>
    <name evidence="2" type="ORF">BDBG_01958</name>
</gene>
<dbReference type="KEGG" id="bgh:BDBG_01958"/>
<dbReference type="OrthoDB" id="4202348at2759"/>
<feature type="compositionally biased region" description="Basic and acidic residues" evidence="1">
    <location>
        <begin position="151"/>
        <end position="162"/>
    </location>
</feature>
<reference evidence="2" key="1">
    <citation type="submission" date="2009-02" db="EMBL/GenBank/DDBJ databases">
        <title>The Genome Sequence of Blastomyces dermatitidis strain SLH14081.</title>
        <authorList>
            <consortium name="The Broad Institute Genome Sequencing Platform"/>
            <consortium name="Broad Institute Microbial Sequencing Center."/>
            <person name="Champion M."/>
            <person name="Cuomo C."/>
            <person name="Ma L.-J."/>
            <person name="Henn M.R."/>
            <person name="Klein B."/>
            <person name="Goldman B."/>
            <person name="Young S."/>
            <person name="Kodira C.D."/>
            <person name="Zeng Q."/>
            <person name="Koehrsen M."/>
            <person name="Alvarado L."/>
            <person name="Berlin A.M."/>
            <person name="Heiman D.I."/>
            <person name="Hepburn T.A."/>
            <person name="Saif S."/>
            <person name="Shea T.D."/>
            <person name="Shenoy N."/>
            <person name="Sykes S."/>
            <person name="Galagan J."/>
            <person name="Nusbaum C."/>
            <person name="Birren B."/>
        </authorList>
    </citation>
    <scope>NUCLEOTIDE SEQUENCE</scope>
    <source>
        <strain evidence="2">SLH14081</strain>
    </source>
</reference>
<keyword evidence="3" id="KW-1185">Reference proteome</keyword>
<dbReference type="EMBL" id="GG657450">
    <property type="protein sequence ID" value="OAT05587.1"/>
    <property type="molecule type" value="Genomic_DNA"/>
</dbReference>
<dbReference type="EMBL" id="GG657450">
    <property type="protein sequence ID" value="OAT05586.1"/>
    <property type="molecule type" value="Genomic_DNA"/>
</dbReference>
<accession>A0A179UC51</accession>
<reference evidence="3" key="2">
    <citation type="journal article" date="2015" name="PLoS Genet.">
        <title>The dynamic genome and transcriptome of the human fungal pathogen Blastomyces and close relative Emmonsia.</title>
        <authorList>
            <person name="Munoz J.F."/>
            <person name="Gauthier G.M."/>
            <person name="Desjardins C.A."/>
            <person name="Gallo J.E."/>
            <person name="Holder J."/>
            <person name="Sullivan T.D."/>
            <person name="Marty A.J."/>
            <person name="Carmen J.C."/>
            <person name="Chen Z."/>
            <person name="Ding L."/>
            <person name="Gujja S."/>
            <person name="Magrini V."/>
            <person name="Misas E."/>
            <person name="Mitreva M."/>
            <person name="Priest M."/>
            <person name="Saif S."/>
            <person name="Whiston E.A."/>
            <person name="Young S."/>
            <person name="Zeng Q."/>
            <person name="Goldman W.E."/>
            <person name="Mardis E.R."/>
            <person name="Taylor J.W."/>
            <person name="McEwen J.G."/>
            <person name="Clay O.K."/>
            <person name="Klein B.S."/>
            <person name="Cuomo C.A."/>
        </authorList>
    </citation>
    <scope>NUCLEOTIDE SEQUENCE [LARGE SCALE GENOMIC DNA]</scope>
    <source>
        <strain evidence="3">SLH14081</strain>
    </source>
</reference>
<sequence>MSEPEPLKLTEERLAMHNKLYKPSLETHCRHASQLVEMERMSMGLLPLDTDSLNKEHCSTSSLPTELPFSQTSGLFTGSFGSTNGPLKKSPLEHPLERLLTPGDLSEPIYFARQALKQYGFEYGSRASVDARKKLGRLNYESTKSTAKAAVTDKNDRSNRKS</sequence>
<evidence type="ECO:0000256" key="1">
    <source>
        <dbReference type="SAM" id="MobiDB-lite"/>
    </source>
</evidence>
<dbReference type="RefSeq" id="XP_031576790.1">
    <property type="nucleotide sequence ID" value="XM_031720567.1"/>
</dbReference>
<protein>
    <submittedName>
        <fullName evidence="2">Uncharacterized protein</fullName>
    </submittedName>
</protein>
<evidence type="ECO:0000313" key="2">
    <source>
        <dbReference type="EMBL" id="OAT05586.1"/>
    </source>
</evidence>
<proteinExistence type="predicted"/>
<dbReference type="GeneID" id="42528018"/>
<dbReference type="Proteomes" id="UP000002038">
    <property type="component" value="Unassembled WGS sequence"/>
</dbReference>
<evidence type="ECO:0000313" key="3">
    <source>
        <dbReference type="Proteomes" id="UP000002038"/>
    </source>
</evidence>